<comment type="subcellular location">
    <subcellularLocation>
        <location evidence="10">Cytoplasm</location>
    </subcellularLocation>
</comment>
<feature type="binding site" evidence="13">
    <location>
        <position position="433"/>
    </location>
    <ligand>
        <name>Ca(2+)</name>
        <dbReference type="ChEBI" id="CHEBI:29108"/>
    </ligand>
</feature>
<feature type="binding site" evidence="13">
    <location>
        <position position="39"/>
    </location>
    <ligand>
        <name>Ca(2+)</name>
        <dbReference type="ChEBI" id="CHEBI:29108"/>
    </ligand>
</feature>
<dbReference type="InterPro" id="IPR030854">
    <property type="entry name" value="RNase_J_bac"/>
</dbReference>
<dbReference type="NCBIfam" id="TIGR00649">
    <property type="entry name" value="MG423"/>
    <property type="match status" value="1"/>
</dbReference>
<dbReference type="STRING" id="39692.BST38_28410"/>
<evidence type="ECO:0000256" key="7">
    <source>
        <dbReference type="ARBA" id="ARBA00022833"/>
    </source>
</evidence>
<dbReference type="SMART" id="SM00849">
    <property type="entry name" value="Lactamase_B"/>
    <property type="match status" value="1"/>
</dbReference>
<evidence type="ECO:0000256" key="9">
    <source>
        <dbReference type="ARBA" id="ARBA00022884"/>
    </source>
</evidence>
<dbReference type="GO" id="GO:0004521">
    <property type="term" value="F:RNA endonuclease activity"/>
    <property type="evidence" value="ECO:0007669"/>
    <property type="project" value="UniProtKB-UniRule"/>
</dbReference>
<dbReference type="InterPro" id="IPR042173">
    <property type="entry name" value="RNase_J_2"/>
</dbReference>
<dbReference type="AlphaFoldDB" id="A0A375YJX0"/>
<proteinExistence type="inferred from homology"/>
<evidence type="ECO:0000256" key="11">
    <source>
        <dbReference type="PIRSR" id="PIRSR004803-1"/>
    </source>
</evidence>
<organism evidence="15 16">
    <name type="scientific">Mycolicibacterium parafortuitum</name>
    <name type="common">Mycobacterium parafortuitum</name>
    <dbReference type="NCBI Taxonomy" id="39692"/>
    <lineage>
        <taxon>Bacteria</taxon>
        <taxon>Bacillati</taxon>
        <taxon>Actinomycetota</taxon>
        <taxon>Actinomycetes</taxon>
        <taxon>Mycobacteriales</taxon>
        <taxon>Mycobacteriaceae</taxon>
        <taxon>Mycolicibacterium</taxon>
    </lineage>
</organism>
<feature type="binding site" evidence="13">
    <location>
        <position position="380"/>
    </location>
    <ligand>
        <name>Zn(2+)</name>
        <dbReference type="ChEBI" id="CHEBI:29105"/>
        <label>1</label>
        <note>catalytic</note>
    </ligand>
</feature>
<dbReference type="GO" id="GO:0006364">
    <property type="term" value="P:rRNA processing"/>
    <property type="evidence" value="ECO:0007669"/>
    <property type="project" value="UniProtKB-UniRule"/>
</dbReference>
<dbReference type="FunFam" id="3.40.50.10710:FF:000001">
    <property type="entry name" value="Ribonuclease J"/>
    <property type="match status" value="1"/>
</dbReference>
<dbReference type="InterPro" id="IPR036866">
    <property type="entry name" value="RibonucZ/Hydroxyglut_hydro"/>
</dbReference>
<evidence type="ECO:0000313" key="15">
    <source>
        <dbReference type="EMBL" id="SRX81448.1"/>
    </source>
</evidence>
<dbReference type="GO" id="GO:0008270">
    <property type="term" value="F:zinc ion binding"/>
    <property type="evidence" value="ECO:0007669"/>
    <property type="project" value="InterPro"/>
</dbReference>
<evidence type="ECO:0000256" key="10">
    <source>
        <dbReference type="HAMAP-Rule" id="MF_01491"/>
    </source>
</evidence>
<dbReference type="PIRSF" id="PIRSF004803">
    <property type="entry name" value="RnjA"/>
    <property type="match status" value="1"/>
</dbReference>
<evidence type="ECO:0000256" key="13">
    <source>
        <dbReference type="PIRSR" id="PIRSR004803-3"/>
    </source>
</evidence>
<dbReference type="EMBL" id="UEGS01000001">
    <property type="protein sequence ID" value="SRX81448.1"/>
    <property type="molecule type" value="Genomic_DNA"/>
</dbReference>
<dbReference type="InterPro" id="IPR004613">
    <property type="entry name" value="RNase_J"/>
</dbReference>
<feature type="domain" description="Metallo-beta-lactamase" evidence="14">
    <location>
        <begin position="11"/>
        <end position="205"/>
    </location>
</feature>
<keyword evidence="2 10" id="KW-0698">rRNA processing</keyword>
<feature type="binding site" evidence="13">
    <location>
        <position position="41"/>
    </location>
    <ligand>
        <name>Ca(2+)</name>
        <dbReference type="ChEBI" id="CHEBI:29108"/>
    </ligand>
</feature>
<accession>A0A375YJX0</accession>
<dbReference type="SUPFAM" id="SSF56281">
    <property type="entry name" value="Metallo-hydrolase/oxidoreductase"/>
    <property type="match status" value="1"/>
</dbReference>
<feature type="binding site" evidence="10 12">
    <location>
        <begin position="354"/>
        <end position="358"/>
    </location>
    <ligand>
        <name>substrate</name>
    </ligand>
</feature>
<dbReference type="InterPro" id="IPR041636">
    <property type="entry name" value="RNase_J_C"/>
</dbReference>
<evidence type="ECO:0000256" key="8">
    <source>
        <dbReference type="ARBA" id="ARBA00022839"/>
    </source>
</evidence>
<evidence type="ECO:0000256" key="3">
    <source>
        <dbReference type="ARBA" id="ARBA00022722"/>
    </source>
</evidence>
<dbReference type="InterPro" id="IPR055132">
    <property type="entry name" value="RNase_J_b_CASP"/>
</dbReference>
<comment type="cofactor">
    <cofactor evidence="13">
        <name>Zn(2+)</name>
        <dbReference type="ChEBI" id="CHEBI:29105"/>
    </cofactor>
    <text evidence="13">Binds 2 Zn(2+) ions per subunit. It is not clear if Zn(2+) or Mg(2+) is physiologically important.</text>
</comment>
<comment type="function">
    <text evidence="10">An RNase that has 5'-3' exonuclease and possibly endonuclease activity. Involved in maturation of rRNA and in some organisms also mRNA maturation and/or decay.</text>
</comment>
<dbReference type="Gene3D" id="3.60.15.10">
    <property type="entry name" value="Ribonuclease Z/Hydroxyacylglutathione hydrolase-like"/>
    <property type="match status" value="1"/>
</dbReference>
<keyword evidence="1 10" id="KW-0963">Cytoplasm</keyword>
<dbReference type="Pfam" id="PF12706">
    <property type="entry name" value="Lactamase_B_2"/>
    <property type="match status" value="1"/>
</dbReference>
<keyword evidence="16" id="KW-1185">Reference proteome</keyword>
<dbReference type="HAMAP" id="MF_01491">
    <property type="entry name" value="RNase_J_bact"/>
    <property type="match status" value="1"/>
</dbReference>
<keyword evidence="3 10" id="KW-0540">Nuclease</keyword>
<dbReference type="GO" id="GO:0004534">
    <property type="term" value="F:5'-3' RNA exonuclease activity"/>
    <property type="evidence" value="ECO:0007669"/>
    <property type="project" value="UniProtKB-UniRule"/>
</dbReference>
<keyword evidence="6 10" id="KW-0378">Hydrolase</keyword>
<keyword evidence="13" id="KW-0106">Calcium</keyword>
<keyword evidence="4 13" id="KW-0479">Metal-binding</keyword>
<feature type="binding site" evidence="13">
    <location>
        <position position="131"/>
    </location>
    <ligand>
        <name>Zn(2+)</name>
        <dbReference type="ChEBI" id="CHEBI:29105"/>
        <label>1</label>
        <note>catalytic</note>
    </ligand>
</feature>
<feature type="active site" description="Proton donor" evidence="11">
    <location>
        <position position="185"/>
    </location>
</feature>
<dbReference type="GO" id="GO:0005737">
    <property type="term" value="C:cytoplasm"/>
    <property type="evidence" value="ECO:0007669"/>
    <property type="project" value="UniProtKB-SubCell"/>
</dbReference>
<keyword evidence="9 10" id="KW-0694">RNA-binding</keyword>
<feature type="binding site" evidence="13">
    <location>
        <position position="69"/>
    </location>
    <ligand>
        <name>Zn(2+)</name>
        <dbReference type="ChEBI" id="CHEBI:29105"/>
        <label>1</label>
        <note>catalytic</note>
    </ligand>
</feature>
<protein>
    <recommendedName>
        <fullName evidence="10">Ribonuclease J</fullName>
        <shortName evidence="10">RNase J</shortName>
        <ecNumber evidence="10">3.1.-.-</ecNumber>
    </recommendedName>
</protein>
<dbReference type="PANTHER" id="PTHR43694">
    <property type="entry name" value="RIBONUCLEASE J"/>
    <property type="match status" value="1"/>
</dbReference>
<keyword evidence="7 13" id="KW-0862">Zinc</keyword>
<feature type="binding site" evidence="13">
    <location>
        <position position="68"/>
    </location>
    <ligand>
        <name>Zn(2+)</name>
        <dbReference type="ChEBI" id="CHEBI:29105"/>
        <label>1</label>
        <note>catalytic</note>
    </ligand>
</feature>
<feature type="binding site" evidence="13">
    <location>
        <position position="153"/>
    </location>
    <ligand>
        <name>Zn(2+)</name>
        <dbReference type="ChEBI" id="CHEBI:29105"/>
        <label>1</label>
        <note>catalytic</note>
    </ligand>
</feature>
<feature type="binding site" evidence="12">
    <location>
        <begin position="222"/>
        <end position="224"/>
    </location>
    <ligand>
        <name>substrate</name>
    </ligand>
</feature>
<keyword evidence="8 10" id="KW-0269">Exonuclease</keyword>
<keyword evidence="5 10" id="KW-0255">Endonuclease</keyword>
<sequence>MTAFGGIGEIGRNMTVFEHLGRLLVVDCGVLFPTHDEPGVDLILPDLRHIEGRLDDVEAIVVTHAHEDHIGAIPFVLKQRPDIPIVGSKFTLALVAEKCREHRLSPKLVEVSEGTKSTHGVFECQYFAVNHSIPGCLAIGIHTGAGTVLHTGDIKLDQLPPDGRPTDLPGMSRLGDAGVDLFLCDSTNSEIPGVGPSESEVGPALHRLIRGAEGRVIVACFASNVDRVQSIIDAAVALGRRVAFVGRSMVRNMGIARELGYLKVADEDVLDIAAAEMMPADRVVLITTGTQGEPMAALSRMSRGEHRSITLTAGDLVILSSSLIPGNEEAVFGVIDALAKIGARVVTNQQARVHVSGHAYAGELLFLYNGVRPRNVMPVHGTWRMLRANAALAARTGVPEENIVLAENGVSVDLVGGRVSIAGAVPVGKMFVDGLVTGDVGDATLGERLILSSGFVAVTVVVRRGTGKAAAPAHLYAKGFSEDPKALEPVARKVEAELENLASQNVTDPTRIAQAVRRTVGKWVGETYRRQPMIVPTVIEI</sequence>
<evidence type="ECO:0000259" key="14">
    <source>
        <dbReference type="SMART" id="SM00849"/>
    </source>
</evidence>
<evidence type="ECO:0000256" key="4">
    <source>
        <dbReference type="ARBA" id="ARBA00022723"/>
    </source>
</evidence>
<dbReference type="Gene3D" id="3.10.20.580">
    <property type="match status" value="1"/>
</dbReference>
<dbReference type="Pfam" id="PF07521">
    <property type="entry name" value="RMMBL"/>
    <property type="match status" value="1"/>
</dbReference>
<reference evidence="15 16" key="1">
    <citation type="submission" date="2018-05" db="EMBL/GenBank/DDBJ databases">
        <authorList>
            <consortium name="IHU Genomes"/>
        </authorList>
    </citation>
    <scope>NUCLEOTIDE SEQUENCE [LARGE SCALE GENOMIC DNA]</scope>
    <source>
        <strain evidence="15 16">P7335</strain>
    </source>
</reference>
<evidence type="ECO:0000256" key="2">
    <source>
        <dbReference type="ARBA" id="ARBA00022552"/>
    </source>
</evidence>
<dbReference type="Pfam" id="PF17770">
    <property type="entry name" value="RNase_J_C"/>
    <property type="match status" value="1"/>
</dbReference>
<dbReference type="InterPro" id="IPR001279">
    <property type="entry name" value="Metallo-B-lactamas"/>
</dbReference>
<dbReference type="EC" id="3.1.-.-" evidence="10"/>
<dbReference type="PANTHER" id="PTHR43694:SF1">
    <property type="entry name" value="RIBONUCLEASE J"/>
    <property type="match status" value="1"/>
</dbReference>
<evidence type="ECO:0000256" key="12">
    <source>
        <dbReference type="PIRSR" id="PIRSR004803-2"/>
    </source>
</evidence>
<comment type="subunit">
    <text evidence="10">Homodimer, may be a subunit of the RNA degradosome.</text>
</comment>
<feature type="binding site" evidence="13">
    <location>
        <position position="66"/>
    </location>
    <ligand>
        <name>Zn(2+)</name>
        <dbReference type="ChEBI" id="CHEBI:29105"/>
        <label>1</label>
        <note>catalytic</note>
    </ligand>
</feature>
<evidence type="ECO:0000256" key="6">
    <source>
        <dbReference type="ARBA" id="ARBA00022801"/>
    </source>
</evidence>
<evidence type="ECO:0000256" key="1">
    <source>
        <dbReference type="ARBA" id="ARBA00022490"/>
    </source>
</evidence>
<comment type="similarity">
    <text evidence="10">Belongs to the metallo-beta-lactamase superfamily. RNA-metabolizing metallo-beta-lactamase-like family. Bacterial RNase J subfamily.</text>
</comment>
<feature type="active site" description="Proton acceptor" evidence="11">
    <location>
        <position position="358"/>
    </location>
</feature>
<name>A0A375YJX0_MYCPF</name>
<gene>
    <name evidence="10" type="primary">rnj</name>
    <name evidence="15" type="ORF">MPP7335_03200</name>
</gene>
<dbReference type="Proteomes" id="UP000252008">
    <property type="component" value="Unassembled WGS sequence"/>
</dbReference>
<evidence type="ECO:0000313" key="16">
    <source>
        <dbReference type="Proteomes" id="UP000252008"/>
    </source>
</evidence>
<dbReference type="CDD" id="cd07714">
    <property type="entry name" value="RNaseJ_MBL-fold"/>
    <property type="match status" value="1"/>
</dbReference>
<dbReference type="Gene3D" id="3.40.50.10710">
    <property type="entry name" value="Metallo-hydrolase/oxidoreductase"/>
    <property type="match status" value="1"/>
</dbReference>
<dbReference type="GO" id="GO:0003723">
    <property type="term" value="F:RNA binding"/>
    <property type="evidence" value="ECO:0007669"/>
    <property type="project" value="UniProtKB-UniRule"/>
</dbReference>
<comment type="cofactor">
    <cofactor evidence="13">
        <name>Ca(2+)</name>
        <dbReference type="ChEBI" id="CHEBI:29108"/>
    </cofactor>
    <text evidence="13">Binds 1 Ca(2+) cation per subunit. Seen in 1 crystal structure, it is not clear if it is physiologically important.</text>
</comment>
<dbReference type="InterPro" id="IPR011108">
    <property type="entry name" value="RMMBL"/>
</dbReference>
<dbReference type="Pfam" id="PF22505">
    <property type="entry name" value="RNase_J_b_CASP"/>
    <property type="match status" value="1"/>
</dbReference>
<feature type="binding site" evidence="13">
    <location>
        <position position="64"/>
    </location>
    <ligand>
        <name>Zn(2+)</name>
        <dbReference type="ChEBI" id="CHEBI:29105"/>
        <label>1</label>
        <note>catalytic</note>
    </ligand>
</feature>
<evidence type="ECO:0000256" key="5">
    <source>
        <dbReference type="ARBA" id="ARBA00022759"/>
    </source>
</evidence>